<sequence length="242" mass="27162">MGKEVKLFSELEIWAHKHAIHFAAALILTGLIVSANSLPDPLGGFFEWLAYTLGTPASYFAEALGLSPLEQSYSAYSLGVQVARIVHRLAGIGMAFIGLVWLLGELPRARKWQIWPEGGLGAAVKNLIDYYVGKKEPRFGKYNLGQKLWIIGVVVGFTLLFITGIIMWFRDSFSQSVVNTAHTLHTWLAWISIAGLIIHIYLAIGIPEHRPMLRAMFRTGTAPEEFVKKHHPLYYEKIRSED</sequence>
<dbReference type="Pfam" id="PF01292">
    <property type="entry name" value="Ni_hydr_CYTB"/>
    <property type="match status" value="1"/>
</dbReference>
<evidence type="ECO:0000256" key="4">
    <source>
        <dbReference type="ARBA" id="ARBA00022989"/>
    </source>
</evidence>
<feature type="domain" description="Cytochrome b561 bacterial/Ni-hydrogenase" evidence="7">
    <location>
        <begin position="22"/>
        <end position="217"/>
    </location>
</feature>
<evidence type="ECO:0000256" key="3">
    <source>
        <dbReference type="ARBA" id="ARBA00022692"/>
    </source>
</evidence>
<comment type="subcellular location">
    <subcellularLocation>
        <location evidence="1">Cell membrane</location>
        <topology evidence="1">Multi-pass membrane protein</topology>
    </subcellularLocation>
</comment>
<keyword evidence="3 6" id="KW-0812">Transmembrane</keyword>
<evidence type="ECO:0000256" key="5">
    <source>
        <dbReference type="ARBA" id="ARBA00023136"/>
    </source>
</evidence>
<dbReference type="EMBL" id="CP013011">
    <property type="protein sequence ID" value="ALL01556.1"/>
    <property type="molecule type" value="Genomic_DNA"/>
</dbReference>
<evidence type="ECO:0000256" key="6">
    <source>
        <dbReference type="SAM" id="Phobius"/>
    </source>
</evidence>
<keyword evidence="4 6" id="KW-1133">Transmembrane helix</keyword>
<dbReference type="GeneID" id="26099854"/>
<evidence type="ECO:0000256" key="2">
    <source>
        <dbReference type="ARBA" id="ARBA00022475"/>
    </source>
</evidence>
<evidence type="ECO:0000256" key="1">
    <source>
        <dbReference type="ARBA" id="ARBA00004651"/>
    </source>
</evidence>
<dbReference type="GO" id="GO:0009061">
    <property type="term" value="P:anaerobic respiration"/>
    <property type="evidence" value="ECO:0007669"/>
    <property type="project" value="TreeGrafter"/>
</dbReference>
<dbReference type="InterPro" id="IPR051817">
    <property type="entry name" value="FDH_cytochrome_b556_subunit"/>
</dbReference>
<dbReference type="AlphaFoldDB" id="A0A0P0N531"/>
<evidence type="ECO:0000313" key="11">
    <source>
        <dbReference type="Proteomes" id="UP000196694"/>
    </source>
</evidence>
<gene>
    <name evidence="9" type="ORF">Pdsh_05800</name>
    <name evidence="8" type="ORF">Pyrde_1513</name>
</gene>
<evidence type="ECO:0000259" key="7">
    <source>
        <dbReference type="Pfam" id="PF01292"/>
    </source>
</evidence>
<reference evidence="9 11" key="2">
    <citation type="submission" date="2017-05" db="EMBL/GenBank/DDBJ databases">
        <title>The draft genome of the hyperthermophilic archaeon 'Pyrodictium delaneyi strain Hulk', an iron and nitrate reducer, reveals the capacity for sulfate reduction.</title>
        <authorList>
            <person name="Demey L.M."/>
            <person name="Miller C."/>
            <person name="Manzella M."/>
            <person name="Reguera G."/>
            <person name="Kashefi K."/>
        </authorList>
    </citation>
    <scope>NUCLEOTIDE SEQUENCE [LARGE SCALE GENOMIC DNA]</scope>
    <source>
        <strain evidence="9 11">Hulk</strain>
    </source>
</reference>
<dbReference type="GO" id="GO:0009055">
    <property type="term" value="F:electron transfer activity"/>
    <property type="evidence" value="ECO:0007669"/>
    <property type="project" value="InterPro"/>
</dbReference>
<dbReference type="Gene3D" id="1.20.950.20">
    <property type="entry name" value="Transmembrane di-heme cytochromes, Chain C"/>
    <property type="match status" value="1"/>
</dbReference>
<dbReference type="RefSeq" id="WP_055409619.1">
    <property type="nucleotide sequence ID" value="NZ_CP013011.1"/>
</dbReference>
<keyword evidence="5 6" id="KW-0472">Membrane</keyword>
<dbReference type="SUPFAM" id="SSF81342">
    <property type="entry name" value="Transmembrane di-heme cytochromes"/>
    <property type="match status" value="1"/>
</dbReference>
<dbReference type="PANTHER" id="PTHR30074">
    <property type="entry name" value="FORMATE DEHYDROGENASE, NITRATE-INDUCIBLE, CYTOCHROME B556 FDN SUBUNIT"/>
    <property type="match status" value="1"/>
</dbReference>
<dbReference type="STRING" id="1273541.Pyrde_1513"/>
<dbReference type="OrthoDB" id="14643at2157"/>
<dbReference type="GO" id="GO:0015944">
    <property type="term" value="P:formate oxidation"/>
    <property type="evidence" value="ECO:0007669"/>
    <property type="project" value="TreeGrafter"/>
</dbReference>
<dbReference type="Proteomes" id="UP000058613">
    <property type="component" value="Chromosome"/>
</dbReference>
<organism evidence="8 10">
    <name type="scientific">Pyrodictium delaneyi</name>
    <dbReference type="NCBI Taxonomy" id="1273541"/>
    <lineage>
        <taxon>Archaea</taxon>
        <taxon>Thermoproteota</taxon>
        <taxon>Thermoprotei</taxon>
        <taxon>Desulfurococcales</taxon>
        <taxon>Pyrodictiaceae</taxon>
        <taxon>Pyrodictium</taxon>
    </lineage>
</organism>
<dbReference type="KEGG" id="pdl:Pyrde_1513"/>
<dbReference type="InterPro" id="IPR016174">
    <property type="entry name" value="Di-haem_cyt_TM"/>
</dbReference>
<feature type="transmembrane region" description="Helical" evidence="6">
    <location>
        <begin position="20"/>
        <end position="38"/>
    </location>
</feature>
<proteinExistence type="predicted"/>
<evidence type="ECO:0000313" key="10">
    <source>
        <dbReference type="Proteomes" id="UP000058613"/>
    </source>
</evidence>
<accession>A0A0P0N531</accession>
<protein>
    <submittedName>
        <fullName evidence="8">Formate dehydrogenase, cytochrome b</fullName>
    </submittedName>
</protein>
<dbReference type="GO" id="GO:0036397">
    <property type="term" value="F:formate dehydrogenase (quinone) activity"/>
    <property type="evidence" value="ECO:0007669"/>
    <property type="project" value="TreeGrafter"/>
</dbReference>
<name>A0A0P0N531_9CREN</name>
<reference evidence="8 10" key="1">
    <citation type="submission" date="2015-10" db="EMBL/GenBank/DDBJ databases">
        <title>Complete genome sequence of hyperthermophilic archaeon Pyrodictium delaneyi Su06.</title>
        <authorList>
            <person name="Jung J.-H."/>
            <person name="Lin J."/>
            <person name="Holden J.F."/>
            <person name="Park C.-S."/>
        </authorList>
    </citation>
    <scope>NUCLEOTIDE SEQUENCE [LARGE SCALE GENOMIC DNA]</scope>
    <source>
        <strain evidence="8 10">Su06</strain>
    </source>
</reference>
<feature type="transmembrane region" description="Helical" evidence="6">
    <location>
        <begin position="148"/>
        <end position="167"/>
    </location>
</feature>
<dbReference type="EMBL" id="NCQP01000003">
    <property type="protein sequence ID" value="OWJ54543.1"/>
    <property type="molecule type" value="Genomic_DNA"/>
</dbReference>
<keyword evidence="2" id="KW-1003">Cell membrane</keyword>
<feature type="transmembrane region" description="Helical" evidence="6">
    <location>
        <begin position="85"/>
        <end position="104"/>
    </location>
</feature>
<dbReference type="GO" id="GO:0005886">
    <property type="term" value="C:plasma membrane"/>
    <property type="evidence" value="ECO:0007669"/>
    <property type="project" value="UniProtKB-SubCell"/>
</dbReference>
<keyword evidence="11" id="KW-1185">Reference proteome</keyword>
<evidence type="ECO:0000313" key="9">
    <source>
        <dbReference type="EMBL" id="OWJ54543.1"/>
    </source>
</evidence>
<dbReference type="GO" id="GO:0022904">
    <property type="term" value="P:respiratory electron transport chain"/>
    <property type="evidence" value="ECO:0007669"/>
    <property type="project" value="InterPro"/>
</dbReference>
<dbReference type="GO" id="GO:0009326">
    <property type="term" value="C:formate dehydrogenase complex"/>
    <property type="evidence" value="ECO:0007669"/>
    <property type="project" value="TreeGrafter"/>
</dbReference>
<dbReference type="PANTHER" id="PTHR30074:SF6">
    <property type="entry name" value="FORMATE DEHYDROGENASE GAMMA SUBUNIT"/>
    <property type="match status" value="1"/>
</dbReference>
<evidence type="ECO:0000313" key="8">
    <source>
        <dbReference type="EMBL" id="ALL01556.1"/>
    </source>
</evidence>
<dbReference type="Proteomes" id="UP000196694">
    <property type="component" value="Unassembled WGS sequence"/>
</dbReference>
<dbReference type="InterPro" id="IPR011577">
    <property type="entry name" value="Cyt_b561_bac/Ni-Hgenase"/>
</dbReference>
<feature type="transmembrane region" description="Helical" evidence="6">
    <location>
        <begin position="187"/>
        <end position="206"/>
    </location>
</feature>